<keyword evidence="3" id="KW-0378">Hydrolase</keyword>
<evidence type="ECO:0008006" key="9">
    <source>
        <dbReference type="Google" id="ProtNLM"/>
    </source>
</evidence>
<dbReference type="Gene3D" id="3.30.420.40">
    <property type="match status" value="2"/>
</dbReference>
<gene>
    <name evidence="7" type="ORF">BSTOLATCC_MIC11391</name>
</gene>
<dbReference type="GO" id="GO:0016787">
    <property type="term" value="F:hydrolase activity"/>
    <property type="evidence" value="ECO:0007669"/>
    <property type="project" value="UniProtKB-KW"/>
</dbReference>
<dbReference type="Gene3D" id="3.90.640.10">
    <property type="entry name" value="Actin, Chain A, domain 4"/>
    <property type="match status" value="1"/>
</dbReference>
<evidence type="ECO:0000256" key="6">
    <source>
        <dbReference type="RuleBase" id="RU000487"/>
    </source>
</evidence>
<comment type="catalytic activity">
    <reaction evidence="5">
        <text>ATP + H2O = ADP + phosphate + H(+)</text>
        <dbReference type="Rhea" id="RHEA:13065"/>
        <dbReference type="ChEBI" id="CHEBI:15377"/>
        <dbReference type="ChEBI" id="CHEBI:15378"/>
        <dbReference type="ChEBI" id="CHEBI:30616"/>
        <dbReference type="ChEBI" id="CHEBI:43474"/>
        <dbReference type="ChEBI" id="CHEBI:456216"/>
    </reaction>
</comment>
<keyword evidence="8" id="KW-1185">Reference proteome</keyword>
<dbReference type="InterPro" id="IPR043129">
    <property type="entry name" value="ATPase_NBD"/>
</dbReference>
<dbReference type="InterPro" id="IPR004000">
    <property type="entry name" value="Actin"/>
</dbReference>
<evidence type="ECO:0000256" key="3">
    <source>
        <dbReference type="ARBA" id="ARBA00022801"/>
    </source>
</evidence>
<comment type="caution">
    <text evidence="7">The sequence shown here is derived from an EMBL/GenBank/DDBJ whole genome shotgun (WGS) entry which is preliminary data.</text>
</comment>
<evidence type="ECO:0000313" key="8">
    <source>
        <dbReference type="Proteomes" id="UP001162131"/>
    </source>
</evidence>
<keyword evidence="4" id="KW-0067">ATP-binding</keyword>
<dbReference type="Pfam" id="PF00022">
    <property type="entry name" value="Actin"/>
    <property type="match status" value="1"/>
</dbReference>
<evidence type="ECO:0000313" key="7">
    <source>
        <dbReference type="EMBL" id="CAG9314384.1"/>
    </source>
</evidence>
<name>A0AAU9IQH1_9CILI</name>
<dbReference type="AlphaFoldDB" id="A0AAU9IQH1"/>
<evidence type="ECO:0000256" key="2">
    <source>
        <dbReference type="ARBA" id="ARBA00022741"/>
    </source>
</evidence>
<proteinExistence type="inferred from homology"/>
<dbReference type="CDD" id="cd13395">
    <property type="entry name" value="ASKHA_NBD_Arp4_ACTL6-like"/>
    <property type="match status" value="1"/>
</dbReference>
<dbReference type="GO" id="GO:0005524">
    <property type="term" value="F:ATP binding"/>
    <property type="evidence" value="ECO:0007669"/>
    <property type="project" value="UniProtKB-KW"/>
</dbReference>
<reference evidence="7" key="1">
    <citation type="submission" date="2021-09" db="EMBL/GenBank/DDBJ databases">
        <authorList>
            <consortium name="AG Swart"/>
            <person name="Singh M."/>
            <person name="Singh A."/>
            <person name="Seah K."/>
            <person name="Emmerich C."/>
        </authorList>
    </citation>
    <scope>NUCLEOTIDE SEQUENCE</scope>
    <source>
        <strain evidence="7">ATCC30299</strain>
    </source>
</reference>
<dbReference type="PRINTS" id="PR00190">
    <property type="entry name" value="ACTIN"/>
</dbReference>
<sequence>MYGGGNYYADEVSGIVLDIGCHLTRAGYAGEDTPKVVIPSYIGMIENPDPNQMDVEGIAPFAGEKIMKYRDFMKLEQVFAEGGDKSEKLEEICREAIENELKLNPREHPFLLSEPSIHDRESRVALTEMMFEKFQIPAFYIVKSAVLSSFASGRSTSLVLDSGAYTTWAVPVHDGYVLQKSIVKFNIGGETITDVLLNHLVSLGVNIRPHYTFNKTVKCFVEGGEVQGNPEFTLEDIPRPNVDPSYQDFSIREIVRDIKETTFKVSDNTFSETSFANVPSSSYELPDGTQVQLGNERYRIPELLFSSGIEGVIGFSGVHQMVYDSITRCDMDIRRELYGNVVVTGGNSLFGGFTDRLHKKLTELTTQNMKVKLIAPQSTIERRFSSWIGGSILASLGSFQQMWMSKQEYDEHGAILIERKCP</sequence>
<dbReference type="SMART" id="SM00268">
    <property type="entry name" value="ACTIN"/>
    <property type="match status" value="1"/>
</dbReference>
<dbReference type="PANTHER" id="PTHR11937">
    <property type="entry name" value="ACTIN"/>
    <property type="match status" value="1"/>
</dbReference>
<comment type="similarity">
    <text evidence="1 6">Belongs to the actin family.</text>
</comment>
<organism evidence="7 8">
    <name type="scientific">Blepharisma stoltei</name>
    <dbReference type="NCBI Taxonomy" id="1481888"/>
    <lineage>
        <taxon>Eukaryota</taxon>
        <taxon>Sar</taxon>
        <taxon>Alveolata</taxon>
        <taxon>Ciliophora</taxon>
        <taxon>Postciliodesmatophora</taxon>
        <taxon>Heterotrichea</taxon>
        <taxon>Heterotrichida</taxon>
        <taxon>Blepharismidae</taxon>
        <taxon>Blepharisma</taxon>
    </lineage>
</organism>
<keyword evidence="2" id="KW-0547">Nucleotide-binding</keyword>
<protein>
    <recommendedName>
        <fullName evidence="9">Actin</fullName>
    </recommendedName>
</protein>
<accession>A0AAU9IQH1</accession>
<evidence type="ECO:0000256" key="4">
    <source>
        <dbReference type="ARBA" id="ARBA00022840"/>
    </source>
</evidence>
<dbReference type="FunFam" id="3.30.420.40:FF:000058">
    <property type="entry name" value="Putative actin-related protein 5"/>
    <property type="match status" value="1"/>
</dbReference>
<dbReference type="SUPFAM" id="SSF53067">
    <property type="entry name" value="Actin-like ATPase domain"/>
    <property type="match status" value="2"/>
</dbReference>
<dbReference type="Proteomes" id="UP001162131">
    <property type="component" value="Unassembled WGS sequence"/>
</dbReference>
<evidence type="ECO:0000256" key="1">
    <source>
        <dbReference type="ARBA" id="ARBA00006752"/>
    </source>
</evidence>
<dbReference type="EMBL" id="CAJZBQ010000012">
    <property type="protein sequence ID" value="CAG9314384.1"/>
    <property type="molecule type" value="Genomic_DNA"/>
</dbReference>
<evidence type="ECO:0000256" key="5">
    <source>
        <dbReference type="ARBA" id="ARBA00049360"/>
    </source>
</evidence>